<dbReference type="PANTHER" id="PTHR44324">
    <property type="entry name" value="WD40 REPEAT DOMAIN 95"/>
    <property type="match status" value="1"/>
</dbReference>
<dbReference type="eggNOG" id="KOG0266">
    <property type="taxonomic scope" value="Eukaryota"/>
</dbReference>
<dbReference type="EMBL" id="AYCK01017396">
    <property type="status" value="NOT_ANNOTATED_CDS"/>
    <property type="molecule type" value="Genomic_DNA"/>
</dbReference>
<dbReference type="InterPro" id="IPR036322">
    <property type="entry name" value="WD40_repeat_dom_sf"/>
</dbReference>
<dbReference type="STRING" id="48698.ENSPFOP00000024504"/>
<sequence>MSRTEFLDLASVAAGHGSGEEYDAATVRLLGKDGVKACGRVSWRGLSSFLPLKLSDKLRNNRAISAPRWKASHTLTCPHLETIQKVLKLQRGGQYLSVSKGGTVVLWDREDMSVQHMQRLQNTVTPKGTPVADKELLHNVQKVNIHLFVSVLCYLPFLGSVMKYSCILLIINSLGIEIYPWPLNPSHCDQAVVSIGDIGGQEEELPCVLPQVNVLYLHTVLSRHTDSLSNQIVLNEHIRKVNESLCTTAVFNPNPPFWHVNAMKYFKEVKPLYPAAPRPNSSLVIGWKEKDGRGLRVISFATKSDVWDVGYGVGPTVIRVAGVDHRVLLCNLCVTSKPDSVLIGQSSPATAINFIQNKQQLISAKSKEVTLCLWDVSSRYVHEEPKQLLFIFNSQLLLLETREEDKHLMHVVCNSWFNLVVSCDSVSSVIC</sequence>
<dbReference type="InterPro" id="IPR051242">
    <property type="entry name" value="WD-EF-hand_domain"/>
</dbReference>
<accession>A0A096LZB3</accession>
<organism evidence="2 3">
    <name type="scientific">Poecilia formosa</name>
    <name type="common">Amazon molly</name>
    <name type="synonym">Limia formosa</name>
    <dbReference type="NCBI Taxonomy" id="48698"/>
    <lineage>
        <taxon>Eukaryota</taxon>
        <taxon>Metazoa</taxon>
        <taxon>Chordata</taxon>
        <taxon>Craniata</taxon>
        <taxon>Vertebrata</taxon>
        <taxon>Euteleostomi</taxon>
        <taxon>Actinopterygii</taxon>
        <taxon>Neopterygii</taxon>
        <taxon>Teleostei</taxon>
        <taxon>Neoteleostei</taxon>
        <taxon>Acanthomorphata</taxon>
        <taxon>Ovalentaria</taxon>
        <taxon>Atherinomorphae</taxon>
        <taxon>Cyprinodontiformes</taxon>
        <taxon>Poeciliidae</taxon>
        <taxon>Poeciliinae</taxon>
        <taxon>Poecilia</taxon>
    </lineage>
</organism>
<dbReference type="PANTHER" id="PTHR44324:SF1">
    <property type="entry name" value="WD REPEAT-CONTAINING PROTEIN 49"/>
    <property type="match status" value="1"/>
</dbReference>
<dbReference type="AlphaFoldDB" id="A0A096LZB3"/>
<keyword evidence="1" id="KW-0677">Repeat</keyword>
<reference evidence="2" key="3">
    <citation type="submission" date="2025-09" db="UniProtKB">
        <authorList>
            <consortium name="Ensembl"/>
        </authorList>
    </citation>
    <scope>IDENTIFICATION</scope>
</reference>
<evidence type="ECO:0000313" key="2">
    <source>
        <dbReference type="Ensembl" id="ENSPFOP00000024504.1"/>
    </source>
</evidence>
<reference evidence="2" key="2">
    <citation type="submission" date="2025-08" db="UniProtKB">
        <authorList>
            <consortium name="Ensembl"/>
        </authorList>
    </citation>
    <scope>IDENTIFICATION</scope>
</reference>
<dbReference type="Proteomes" id="UP000028760">
    <property type="component" value="Unassembled WGS sequence"/>
</dbReference>
<evidence type="ECO:0000256" key="1">
    <source>
        <dbReference type="ARBA" id="ARBA00022737"/>
    </source>
</evidence>
<name>A0A096LZB3_POEFO</name>
<reference evidence="3" key="1">
    <citation type="submission" date="2013-10" db="EMBL/GenBank/DDBJ databases">
        <authorList>
            <person name="Schartl M."/>
            <person name="Warren W."/>
        </authorList>
    </citation>
    <scope>NUCLEOTIDE SEQUENCE [LARGE SCALE GENOMIC DNA]</scope>
    <source>
        <strain evidence="3">female</strain>
    </source>
</reference>
<proteinExistence type="predicted"/>
<keyword evidence="3" id="KW-1185">Reference proteome</keyword>
<dbReference type="SUPFAM" id="SSF50978">
    <property type="entry name" value="WD40 repeat-like"/>
    <property type="match status" value="1"/>
</dbReference>
<protein>
    <recommendedName>
        <fullName evidence="4">WD repeat domain 49</fullName>
    </recommendedName>
</protein>
<dbReference type="Ensembl" id="ENSPFOT00000027777.1">
    <property type="protein sequence ID" value="ENSPFOP00000024504.1"/>
    <property type="gene ID" value="ENSPFOG00000023366.1"/>
</dbReference>
<dbReference type="InterPro" id="IPR015943">
    <property type="entry name" value="WD40/YVTN_repeat-like_dom_sf"/>
</dbReference>
<evidence type="ECO:0000313" key="3">
    <source>
        <dbReference type="Proteomes" id="UP000028760"/>
    </source>
</evidence>
<dbReference type="Gene3D" id="2.130.10.10">
    <property type="entry name" value="YVTN repeat-like/Quinoprotein amine dehydrogenase"/>
    <property type="match status" value="1"/>
</dbReference>
<dbReference type="GeneTree" id="ENSGT00940000171284"/>
<evidence type="ECO:0008006" key="4">
    <source>
        <dbReference type="Google" id="ProtNLM"/>
    </source>
</evidence>